<dbReference type="Proteomes" id="UP000324897">
    <property type="component" value="Chromosome 5"/>
</dbReference>
<evidence type="ECO:0000313" key="10">
    <source>
        <dbReference type="Proteomes" id="UP000324897"/>
    </source>
</evidence>
<keyword evidence="2" id="KW-0645">Protease</keyword>
<dbReference type="InterPro" id="IPR013128">
    <property type="entry name" value="Peptidase_C1A"/>
</dbReference>
<dbReference type="InterPro" id="IPR025661">
    <property type="entry name" value="Pept_asp_AS"/>
</dbReference>
<dbReference type="InterPro" id="IPR025660">
    <property type="entry name" value="Pept_his_AS"/>
</dbReference>
<feature type="domain" description="Peptidase C1A papain C-terminal" evidence="7">
    <location>
        <begin position="128"/>
        <end position="349"/>
    </location>
</feature>
<keyword evidence="10" id="KW-1185">Reference proteome</keyword>
<dbReference type="InterPro" id="IPR038765">
    <property type="entry name" value="Papain-like_cys_pep_sf"/>
</dbReference>
<proteinExistence type="inferred from homology"/>
<dbReference type="Gene3D" id="3.90.70.10">
    <property type="entry name" value="Cysteine proteinases"/>
    <property type="match status" value="1"/>
</dbReference>
<dbReference type="SMART" id="SM00848">
    <property type="entry name" value="Inhibitor_I29"/>
    <property type="match status" value="1"/>
</dbReference>
<dbReference type="Pfam" id="PF08246">
    <property type="entry name" value="Inhibitor_I29"/>
    <property type="match status" value="1"/>
</dbReference>
<keyword evidence="3" id="KW-0732">Signal</keyword>
<comment type="caution">
    <text evidence="9">The sequence shown here is derived from an EMBL/GenBank/DDBJ whole genome shotgun (WGS) entry which is preliminary data.</text>
</comment>
<sequence>MQMAMTSRWLVGFVVLTVCSSGGLLCLVRWTADKHSFQSWKDVHGRNYSTIEEHQHRFTIYKANLRKIENFNKKAHAEGRNYRLGEGPFSDMTDEEYASMFRRRGRSSIHTVGRHQVHDASSEIHDILPCIVDWREAGAVTPVKDQGDCGCCWAFAAIAALEGAYKIRTGKLLSLSAQHLVDCDALDDGCEGGDSATAYQWIMDNGGIASEEDYPYSNKTFFSSTAGVCGSRKLPYLVGITGFKFVAPNNEEALMAAVARQPVTVPINAEAPEFRDYKSGIYDGPCGVLLTHEITIVGYGETCEGNRFWIGKNSWGPNWGIDGYIHLKKDVLSEPGGVCGLASMPVYPTV</sequence>
<evidence type="ECO:0000256" key="2">
    <source>
        <dbReference type="ARBA" id="ARBA00022670"/>
    </source>
</evidence>
<dbReference type="InterPro" id="IPR000668">
    <property type="entry name" value="Peptidase_C1A_C"/>
</dbReference>
<evidence type="ECO:0000256" key="4">
    <source>
        <dbReference type="ARBA" id="ARBA00022801"/>
    </source>
</evidence>
<dbReference type="GO" id="GO:0008234">
    <property type="term" value="F:cysteine-type peptidase activity"/>
    <property type="evidence" value="ECO:0007669"/>
    <property type="project" value="UniProtKB-KW"/>
</dbReference>
<dbReference type="CDD" id="cd02248">
    <property type="entry name" value="Peptidase_C1A"/>
    <property type="match status" value="1"/>
</dbReference>
<feature type="non-terminal residue" evidence="9">
    <location>
        <position position="1"/>
    </location>
</feature>
<accession>A0A5J9WKX6</accession>
<evidence type="ECO:0000313" key="9">
    <source>
        <dbReference type="EMBL" id="TVU47980.1"/>
    </source>
</evidence>
<dbReference type="OrthoDB" id="10253408at2759"/>
<dbReference type="PRINTS" id="PR00705">
    <property type="entry name" value="PAPAIN"/>
</dbReference>
<gene>
    <name evidence="9" type="ORF">EJB05_07598</name>
</gene>
<dbReference type="FunFam" id="3.90.70.10:FF:000067">
    <property type="entry name" value="Senescence-specific cysteine protease"/>
    <property type="match status" value="1"/>
</dbReference>
<keyword evidence="5" id="KW-0788">Thiol protease</keyword>
<dbReference type="PROSITE" id="PS00640">
    <property type="entry name" value="THIOL_PROTEASE_ASN"/>
    <property type="match status" value="1"/>
</dbReference>
<dbReference type="EMBL" id="RWGY01000004">
    <property type="protein sequence ID" value="TVU47980.1"/>
    <property type="molecule type" value="Genomic_DNA"/>
</dbReference>
<dbReference type="PROSITE" id="PS00639">
    <property type="entry name" value="THIOL_PROTEASE_HIS"/>
    <property type="match status" value="1"/>
</dbReference>
<evidence type="ECO:0008006" key="11">
    <source>
        <dbReference type="Google" id="ProtNLM"/>
    </source>
</evidence>
<dbReference type="PANTHER" id="PTHR12411">
    <property type="entry name" value="CYSTEINE PROTEASE FAMILY C1-RELATED"/>
    <property type="match status" value="1"/>
</dbReference>
<comment type="similarity">
    <text evidence="1">Belongs to the peptidase C1 family.</text>
</comment>
<evidence type="ECO:0000259" key="7">
    <source>
        <dbReference type="SMART" id="SM00645"/>
    </source>
</evidence>
<name>A0A5J9WKX6_9POAL</name>
<dbReference type="GO" id="GO:0006508">
    <property type="term" value="P:proteolysis"/>
    <property type="evidence" value="ECO:0007669"/>
    <property type="project" value="UniProtKB-KW"/>
</dbReference>
<evidence type="ECO:0000256" key="5">
    <source>
        <dbReference type="ARBA" id="ARBA00022807"/>
    </source>
</evidence>
<protein>
    <recommendedName>
        <fullName evidence="11">Cathepsin propeptide inhibitor domain-containing protein</fullName>
    </recommendedName>
</protein>
<dbReference type="PROSITE" id="PS00139">
    <property type="entry name" value="THIOL_PROTEASE_CYS"/>
    <property type="match status" value="1"/>
</dbReference>
<evidence type="ECO:0000256" key="3">
    <source>
        <dbReference type="ARBA" id="ARBA00022729"/>
    </source>
</evidence>
<dbReference type="Gramene" id="TVU47980">
    <property type="protein sequence ID" value="TVU47980"/>
    <property type="gene ID" value="EJB05_07598"/>
</dbReference>
<dbReference type="Pfam" id="PF00112">
    <property type="entry name" value="Peptidase_C1"/>
    <property type="match status" value="1"/>
</dbReference>
<organism evidence="9 10">
    <name type="scientific">Eragrostis curvula</name>
    <name type="common">weeping love grass</name>
    <dbReference type="NCBI Taxonomy" id="38414"/>
    <lineage>
        <taxon>Eukaryota</taxon>
        <taxon>Viridiplantae</taxon>
        <taxon>Streptophyta</taxon>
        <taxon>Embryophyta</taxon>
        <taxon>Tracheophyta</taxon>
        <taxon>Spermatophyta</taxon>
        <taxon>Magnoliopsida</taxon>
        <taxon>Liliopsida</taxon>
        <taxon>Poales</taxon>
        <taxon>Poaceae</taxon>
        <taxon>PACMAD clade</taxon>
        <taxon>Chloridoideae</taxon>
        <taxon>Eragrostideae</taxon>
        <taxon>Eragrostidinae</taxon>
        <taxon>Eragrostis</taxon>
    </lineage>
</organism>
<evidence type="ECO:0000256" key="6">
    <source>
        <dbReference type="ARBA" id="ARBA00023157"/>
    </source>
</evidence>
<keyword evidence="4" id="KW-0378">Hydrolase</keyword>
<dbReference type="InterPro" id="IPR000169">
    <property type="entry name" value="Pept_cys_AS"/>
</dbReference>
<evidence type="ECO:0000259" key="8">
    <source>
        <dbReference type="SMART" id="SM00848"/>
    </source>
</evidence>
<evidence type="ECO:0000256" key="1">
    <source>
        <dbReference type="ARBA" id="ARBA00008455"/>
    </source>
</evidence>
<feature type="domain" description="Cathepsin propeptide inhibitor" evidence="8">
    <location>
        <begin position="37"/>
        <end position="97"/>
    </location>
</feature>
<dbReference type="InterPro" id="IPR013201">
    <property type="entry name" value="Prot_inhib_I29"/>
</dbReference>
<reference evidence="9 10" key="1">
    <citation type="journal article" date="2019" name="Sci. Rep.">
        <title>A high-quality genome of Eragrostis curvula grass provides insights into Poaceae evolution and supports new strategies to enhance forage quality.</title>
        <authorList>
            <person name="Carballo J."/>
            <person name="Santos B.A.C.M."/>
            <person name="Zappacosta D."/>
            <person name="Garbus I."/>
            <person name="Selva J.P."/>
            <person name="Gallo C.A."/>
            <person name="Diaz A."/>
            <person name="Albertini E."/>
            <person name="Caccamo M."/>
            <person name="Echenique V."/>
        </authorList>
    </citation>
    <scope>NUCLEOTIDE SEQUENCE [LARGE SCALE GENOMIC DNA]</scope>
    <source>
        <strain evidence="10">cv. Victoria</strain>
        <tissue evidence="9">Leaf</tissue>
    </source>
</reference>
<dbReference type="SUPFAM" id="SSF54001">
    <property type="entry name" value="Cysteine proteinases"/>
    <property type="match status" value="1"/>
</dbReference>
<dbReference type="AlphaFoldDB" id="A0A5J9WKX6"/>
<dbReference type="InterPro" id="IPR039417">
    <property type="entry name" value="Peptidase_C1A_papain-like"/>
</dbReference>
<keyword evidence="6" id="KW-1015">Disulfide bond</keyword>
<dbReference type="SMART" id="SM00645">
    <property type="entry name" value="Pept_C1"/>
    <property type="match status" value="1"/>
</dbReference>